<accession>A0A9J6H1D0</accession>
<dbReference type="Proteomes" id="UP000821853">
    <property type="component" value="Chromosome 9"/>
</dbReference>
<name>A0A9J6H1D0_HAELO</name>
<feature type="region of interest" description="Disordered" evidence="1">
    <location>
        <begin position="152"/>
        <end position="171"/>
    </location>
</feature>
<feature type="region of interest" description="Disordered" evidence="1">
    <location>
        <begin position="1104"/>
        <end position="1127"/>
    </location>
</feature>
<reference evidence="2 3" key="1">
    <citation type="journal article" date="2020" name="Cell">
        <title>Large-Scale Comparative Analyses of Tick Genomes Elucidate Their Genetic Diversity and Vector Capacities.</title>
        <authorList>
            <consortium name="Tick Genome and Microbiome Consortium (TIGMIC)"/>
            <person name="Jia N."/>
            <person name="Wang J."/>
            <person name="Shi W."/>
            <person name="Du L."/>
            <person name="Sun Y."/>
            <person name="Zhan W."/>
            <person name="Jiang J.F."/>
            <person name="Wang Q."/>
            <person name="Zhang B."/>
            <person name="Ji P."/>
            <person name="Bell-Sakyi L."/>
            <person name="Cui X.M."/>
            <person name="Yuan T.T."/>
            <person name="Jiang B.G."/>
            <person name="Yang W.F."/>
            <person name="Lam T.T."/>
            <person name="Chang Q.C."/>
            <person name="Ding S.J."/>
            <person name="Wang X.J."/>
            <person name="Zhu J.G."/>
            <person name="Ruan X.D."/>
            <person name="Zhao L."/>
            <person name="Wei J.T."/>
            <person name="Ye R.Z."/>
            <person name="Que T.C."/>
            <person name="Du C.H."/>
            <person name="Zhou Y.H."/>
            <person name="Cheng J.X."/>
            <person name="Dai P.F."/>
            <person name="Guo W.B."/>
            <person name="Han X.H."/>
            <person name="Huang E.J."/>
            <person name="Li L.F."/>
            <person name="Wei W."/>
            <person name="Gao Y.C."/>
            <person name="Liu J.Z."/>
            <person name="Shao H.Z."/>
            <person name="Wang X."/>
            <person name="Wang C.C."/>
            <person name="Yang T.C."/>
            <person name="Huo Q.B."/>
            <person name="Li W."/>
            <person name="Chen H.Y."/>
            <person name="Chen S.E."/>
            <person name="Zhou L.G."/>
            <person name="Ni X.B."/>
            <person name="Tian J.H."/>
            <person name="Sheng Y."/>
            <person name="Liu T."/>
            <person name="Pan Y.S."/>
            <person name="Xia L.Y."/>
            <person name="Li J."/>
            <person name="Zhao F."/>
            <person name="Cao W.C."/>
        </authorList>
    </citation>
    <scope>NUCLEOTIDE SEQUENCE [LARGE SCALE GENOMIC DNA]</scope>
    <source>
        <strain evidence="2">HaeL-2018</strain>
    </source>
</reference>
<feature type="compositionally biased region" description="Polar residues" evidence="1">
    <location>
        <begin position="853"/>
        <end position="868"/>
    </location>
</feature>
<keyword evidence="3" id="KW-1185">Reference proteome</keyword>
<feature type="region of interest" description="Disordered" evidence="1">
    <location>
        <begin position="754"/>
        <end position="793"/>
    </location>
</feature>
<dbReference type="OrthoDB" id="8194883at2759"/>
<sequence>MDKTLTPRCAQRPEPEVQYGYYASRHSRSLDFGTFEGCDEEPGEPQPNLYLETYNAYCEMEDCPATSRGRLCHRGSVSEQHSASYNASVDVEDDPVVICIDNDDSEQYSSPEYDFDCQIEGPSGPDEYPQKLDLCPQLFPNRCPRLDTVADRQKKNSLTTNPHSSVACSSRSYRESLNLSKELNKPKAEPSKWDIPKTAYQNLTSKKAIINRPAVAVSTAAITQSKQFSLSSEPALPPRDKDNDSDNGSVIMEDVSSPERCIDERRRSNYGPNCKMDDAFDHNKCPEGNYKLDVDSQPLCKSRCSRQDTVVARNEKKLQPSFSSSVARSLNSYKQLNSPKSEASIAKASNEPLASKQARNKCTALAASSAASTQCKQSSPDCDVTLPSKNESAKLHLHKAVNNDSCACSTGSVQPGLATRGYSPLFFTDITRTVSPPHLTYSKPTCHSPSVGRDDSTARSNSISQPQGPVSSLWNADEIDETLIISSTPSEDEIEFDEADVDIYKDLDIDEAPADSSPPNTPVCEREPTSSMLQARTDDIAERSEELDTTLVAPADAATDHAYKSNASRSSPSPAKSADVLDIHLDAEDRTFTTPSPLLMEITRSSVSGDPNSPVIPTKSTPTLPSELRCAAVLPEDPQRTSATGLQSSTLATTSTPRTNRDSMPSPVHSAAPSPTHSGTHSLAERSPKSVNQSPSLLRATLVKNSKTESSASLVDHTKGQMTNFLDGYKIGSSPEILQDDPEVPTIDLLEEGEVLSSPANSPTASRDSTPSPRHSGTGSLAQRSPKLVDQSPNLLRATLVKNSKTHSSAGLATHSKVHVTNFLDEYEGGSSPGSLQGDAEALTIDYLEDGEVSSSLPNSPSANRDTTPSPALSAASSRRHSGTGSPARRFPKSMDQSPNLLRAALEKNLKTENCAKRTAHSKVHVTNFLDEYEGGSSPGSPQGDPEVLATALLEGNEVLGSTSHTSGSEDLRARINAVRGLPNCQFEEKLSHGQNIEDVYPPLGHITTIDALCLEARQSGTSSEAPEVKIGIPFLSEDPAENLDNDNPAWEALRQLTTEEERYQHVHKVWRSAHVPDPHQELTTFHYRRRVAGLRSKVDTLAVKRGKRRAPHEPLPSEGVGPTKRQRFDTDIFDLKLKELERKKARDFTEAKDNLRRNLDRLHRDIRRNEERHASSHSHQRHYHHNDGRLQRHHHRSETAPSDYHYWRMQERQIHEEFEASAQCINDKFSVKERQLLTARDEVHRFDAFYVGLHEDFDPRCLSESQLKQQLEAEKALGLFRLYYSPAQD</sequence>
<feature type="region of interest" description="Disordered" evidence="1">
    <location>
        <begin position="852"/>
        <end position="899"/>
    </location>
</feature>
<gene>
    <name evidence="2" type="ORF">HPB48_010795</name>
</gene>
<feature type="region of interest" description="Disordered" evidence="1">
    <location>
        <begin position="438"/>
        <end position="475"/>
    </location>
</feature>
<organism evidence="2 3">
    <name type="scientific">Haemaphysalis longicornis</name>
    <name type="common">Bush tick</name>
    <dbReference type="NCBI Taxonomy" id="44386"/>
    <lineage>
        <taxon>Eukaryota</taxon>
        <taxon>Metazoa</taxon>
        <taxon>Ecdysozoa</taxon>
        <taxon>Arthropoda</taxon>
        <taxon>Chelicerata</taxon>
        <taxon>Arachnida</taxon>
        <taxon>Acari</taxon>
        <taxon>Parasitiformes</taxon>
        <taxon>Ixodida</taxon>
        <taxon>Ixodoidea</taxon>
        <taxon>Ixodidae</taxon>
        <taxon>Haemaphysalinae</taxon>
        <taxon>Haemaphysalis</taxon>
    </lineage>
</organism>
<feature type="region of interest" description="Disordered" evidence="1">
    <location>
        <begin position="510"/>
        <end position="532"/>
    </location>
</feature>
<feature type="compositionally biased region" description="Polar residues" evidence="1">
    <location>
        <begin position="758"/>
        <end position="783"/>
    </location>
</feature>
<feature type="region of interest" description="Disordered" evidence="1">
    <location>
        <begin position="637"/>
        <end position="695"/>
    </location>
</feature>
<feature type="compositionally biased region" description="Low complexity" evidence="1">
    <location>
        <begin position="564"/>
        <end position="577"/>
    </location>
</feature>
<comment type="caution">
    <text evidence="2">The sequence shown here is derived from an EMBL/GenBank/DDBJ whole genome shotgun (WGS) entry which is preliminary data.</text>
</comment>
<evidence type="ECO:0000256" key="1">
    <source>
        <dbReference type="SAM" id="MobiDB-lite"/>
    </source>
</evidence>
<evidence type="ECO:0000313" key="3">
    <source>
        <dbReference type="Proteomes" id="UP000821853"/>
    </source>
</evidence>
<feature type="compositionally biased region" description="Polar residues" evidence="1">
    <location>
        <begin position="640"/>
        <end position="658"/>
    </location>
</feature>
<feature type="compositionally biased region" description="Polar residues" evidence="1">
    <location>
        <begin position="156"/>
        <end position="171"/>
    </location>
</feature>
<feature type="compositionally biased region" description="Basic residues" evidence="1">
    <location>
        <begin position="1176"/>
        <end position="1185"/>
    </location>
</feature>
<feature type="region of interest" description="Disordered" evidence="1">
    <location>
        <begin position="226"/>
        <end position="275"/>
    </location>
</feature>
<dbReference type="EMBL" id="JABSTR010000011">
    <property type="protein sequence ID" value="KAH9381123.1"/>
    <property type="molecule type" value="Genomic_DNA"/>
</dbReference>
<feature type="compositionally biased region" description="Polar residues" evidence="1">
    <location>
        <begin position="458"/>
        <end position="474"/>
    </location>
</feature>
<evidence type="ECO:0000313" key="2">
    <source>
        <dbReference type="EMBL" id="KAH9381123.1"/>
    </source>
</evidence>
<dbReference type="VEuPathDB" id="VectorBase:HLOH_054812"/>
<protein>
    <submittedName>
        <fullName evidence="2">Uncharacterized protein</fullName>
    </submittedName>
</protein>
<feature type="region of interest" description="Disordered" evidence="1">
    <location>
        <begin position="1171"/>
        <end position="1200"/>
    </location>
</feature>
<feature type="region of interest" description="Disordered" evidence="1">
    <location>
        <begin position="554"/>
        <end position="577"/>
    </location>
</feature>
<proteinExistence type="predicted"/>